<evidence type="ECO:0000256" key="2">
    <source>
        <dbReference type="SAM" id="Phobius"/>
    </source>
</evidence>
<dbReference type="PROSITE" id="PS00409">
    <property type="entry name" value="PROKAR_NTER_METHYL"/>
    <property type="match status" value="1"/>
</dbReference>
<dbReference type="Gene3D" id="3.30.700.10">
    <property type="entry name" value="Glycoprotein, Type 4 Pilin"/>
    <property type="match status" value="1"/>
</dbReference>
<name>A0A2H0KKY1_9BACT</name>
<evidence type="ECO:0000313" key="3">
    <source>
        <dbReference type="EMBL" id="PIQ71921.1"/>
    </source>
</evidence>
<dbReference type="InterPro" id="IPR000983">
    <property type="entry name" value="Bac_GSPG_pilin"/>
</dbReference>
<organism evidence="3 4">
    <name type="scientific">Candidatus Roizmanbacteria bacterium CG11_big_fil_rev_8_21_14_0_20_37_16</name>
    <dbReference type="NCBI Taxonomy" id="1974857"/>
    <lineage>
        <taxon>Bacteria</taxon>
        <taxon>Candidatus Roizmaniibacteriota</taxon>
    </lineage>
</organism>
<dbReference type="AlphaFoldDB" id="A0A2H0KKY1"/>
<keyword evidence="2" id="KW-1133">Transmembrane helix</keyword>
<dbReference type="EMBL" id="PCVK01000022">
    <property type="protein sequence ID" value="PIQ71921.1"/>
    <property type="molecule type" value="Genomic_DNA"/>
</dbReference>
<dbReference type="Pfam" id="PF07963">
    <property type="entry name" value="N_methyl"/>
    <property type="match status" value="1"/>
</dbReference>
<dbReference type="GO" id="GO:0015628">
    <property type="term" value="P:protein secretion by the type II secretion system"/>
    <property type="evidence" value="ECO:0007669"/>
    <property type="project" value="InterPro"/>
</dbReference>
<evidence type="ECO:0000313" key="4">
    <source>
        <dbReference type="Proteomes" id="UP000229497"/>
    </source>
</evidence>
<sequence>MKKSLALSVTEGFTLLEMLVVLGIIAIILSVLTVSFSITQKKSRDAKRKGDIKALQSGLEQYYSACSYVYPSGTLPTGTPLVCGGSPAIISIIPVDPKTGVGYTYTPTGTTGFSLCTNSIESESITGFCLNNQQ</sequence>
<keyword evidence="2" id="KW-0472">Membrane</keyword>
<dbReference type="SUPFAM" id="SSF54523">
    <property type="entry name" value="Pili subunits"/>
    <property type="match status" value="1"/>
</dbReference>
<dbReference type="NCBIfam" id="TIGR02532">
    <property type="entry name" value="IV_pilin_GFxxxE"/>
    <property type="match status" value="1"/>
</dbReference>
<keyword evidence="1" id="KW-0488">Methylation</keyword>
<dbReference type="GO" id="GO:0015627">
    <property type="term" value="C:type II protein secretion system complex"/>
    <property type="evidence" value="ECO:0007669"/>
    <property type="project" value="InterPro"/>
</dbReference>
<protein>
    <recommendedName>
        <fullName evidence="5">Type II secretion system protein GspG C-terminal domain-containing protein</fullName>
    </recommendedName>
</protein>
<comment type="caution">
    <text evidence="3">The sequence shown here is derived from an EMBL/GenBank/DDBJ whole genome shotgun (WGS) entry which is preliminary data.</text>
</comment>
<evidence type="ECO:0000256" key="1">
    <source>
        <dbReference type="ARBA" id="ARBA00022481"/>
    </source>
</evidence>
<dbReference type="InterPro" id="IPR045584">
    <property type="entry name" value="Pilin-like"/>
</dbReference>
<gene>
    <name evidence="3" type="ORF">COV87_00650</name>
</gene>
<dbReference type="PRINTS" id="PR00813">
    <property type="entry name" value="BCTERIALGSPG"/>
</dbReference>
<keyword evidence="2" id="KW-0812">Transmembrane</keyword>
<reference evidence="3 4" key="1">
    <citation type="submission" date="2017-09" db="EMBL/GenBank/DDBJ databases">
        <title>Depth-based differentiation of microbial function through sediment-hosted aquifers and enrichment of novel symbionts in the deep terrestrial subsurface.</title>
        <authorList>
            <person name="Probst A.J."/>
            <person name="Ladd B."/>
            <person name="Jarett J.K."/>
            <person name="Geller-Mcgrath D.E."/>
            <person name="Sieber C.M."/>
            <person name="Emerson J.B."/>
            <person name="Anantharaman K."/>
            <person name="Thomas B.C."/>
            <person name="Malmstrom R."/>
            <person name="Stieglmeier M."/>
            <person name="Klingl A."/>
            <person name="Woyke T."/>
            <person name="Ryan C.M."/>
            <person name="Banfield J.F."/>
        </authorList>
    </citation>
    <scope>NUCLEOTIDE SEQUENCE [LARGE SCALE GENOMIC DNA]</scope>
    <source>
        <strain evidence="3">CG11_big_fil_rev_8_21_14_0_20_37_16</strain>
    </source>
</reference>
<proteinExistence type="predicted"/>
<evidence type="ECO:0008006" key="5">
    <source>
        <dbReference type="Google" id="ProtNLM"/>
    </source>
</evidence>
<accession>A0A2H0KKY1</accession>
<feature type="transmembrane region" description="Helical" evidence="2">
    <location>
        <begin position="20"/>
        <end position="39"/>
    </location>
</feature>
<dbReference type="InterPro" id="IPR012902">
    <property type="entry name" value="N_methyl_site"/>
</dbReference>
<dbReference type="Proteomes" id="UP000229497">
    <property type="component" value="Unassembled WGS sequence"/>
</dbReference>